<accession>A0A8B6IW66</accession>
<dbReference type="AlphaFoldDB" id="A0A8B6IW66"/>
<evidence type="ECO:0000256" key="2">
    <source>
        <dbReference type="SAM" id="SignalP"/>
    </source>
</evidence>
<evidence type="ECO:0000256" key="1">
    <source>
        <dbReference type="SAM" id="MobiDB-lite"/>
    </source>
</evidence>
<comment type="caution">
    <text evidence="3">The sequence shown here is derived from an EMBL/GenBank/DDBJ whole genome shotgun (WGS) entry which is preliminary data.</text>
</comment>
<dbReference type="Proteomes" id="UP000328848">
    <property type="component" value="Unassembled WGS sequence"/>
</dbReference>
<dbReference type="EMBL" id="CAAHGQ010000030">
    <property type="protein sequence ID" value="VGQ13598.1"/>
    <property type="molecule type" value="Genomic_DNA"/>
</dbReference>
<feature type="signal peptide" evidence="2">
    <location>
        <begin position="1"/>
        <end position="18"/>
    </location>
</feature>
<evidence type="ECO:0000313" key="4">
    <source>
        <dbReference type="Proteomes" id="UP000328848"/>
    </source>
</evidence>
<sequence>MKKLTLIALMLLSGSVSASQWICPTSTTDGSGNEYRTLETLADGSARIDGKLYNKAKMQYPITEDEAYYGEPDAEGREEEVHYLYYTDIKDGVPYSILQAGYFGNGTQTFPCVKPGTKESAALERNGKPYSPVVEKTVNEWEQKLNPSNWNGESDSDSENTLQNAFNKPVRTLDEVLSNQGEVGNRQ</sequence>
<feature type="chain" id="PRO_5032287013" evidence="2">
    <location>
        <begin position="19"/>
        <end position="187"/>
    </location>
</feature>
<evidence type="ECO:0000313" key="3">
    <source>
        <dbReference type="EMBL" id="VGQ13598.1"/>
    </source>
</evidence>
<organism evidence="3 4">
    <name type="scientific">Klebsiella africana</name>
    <dbReference type="NCBI Taxonomy" id="2489010"/>
    <lineage>
        <taxon>Bacteria</taxon>
        <taxon>Pseudomonadati</taxon>
        <taxon>Pseudomonadota</taxon>
        <taxon>Gammaproteobacteria</taxon>
        <taxon>Enterobacterales</taxon>
        <taxon>Enterobacteriaceae</taxon>
        <taxon>Klebsiella/Raoultella group</taxon>
        <taxon>Klebsiella</taxon>
    </lineage>
</organism>
<feature type="compositionally biased region" description="Polar residues" evidence="1">
    <location>
        <begin position="177"/>
        <end position="187"/>
    </location>
</feature>
<reference evidence="3 4" key="1">
    <citation type="submission" date="2019-04" db="EMBL/GenBank/DDBJ databases">
        <authorList>
            <person name="Brisse S."/>
            <person name="Rodrigues C."/>
        </authorList>
    </citation>
    <scope>NUCLEOTIDE SEQUENCE [LARGE SCALE GENOMIC DNA]</scope>
    <source>
        <strain evidence="3">SB5857</strain>
    </source>
</reference>
<feature type="region of interest" description="Disordered" evidence="1">
    <location>
        <begin position="145"/>
        <end position="187"/>
    </location>
</feature>
<proteinExistence type="predicted"/>
<keyword evidence="2" id="KW-0732">Signal</keyword>
<name>A0A8B6IW66_9ENTR</name>
<protein>
    <submittedName>
        <fullName evidence="3">Uncharacterized protein</fullName>
    </submittedName>
</protein>
<gene>
    <name evidence="3" type="ORF">SB5857_04779</name>
</gene>
<feature type="compositionally biased region" description="Polar residues" evidence="1">
    <location>
        <begin position="145"/>
        <end position="166"/>
    </location>
</feature>
<dbReference type="RefSeq" id="WP_136033139.1">
    <property type="nucleotide sequence ID" value="NZ_CAAHGQ010000030.1"/>
</dbReference>